<dbReference type="InterPro" id="IPR021268">
    <property type="entry name" value="DUF2845"/>
</dbReference>
<feature type="signal peptide" evidence="1">
    <location>
        <begin position="1"/>
        <end position="18"/>
    </location>
</feature>
<reference evidence="2 3" key="1">
    <citation type="submission" date="2023-04" db="EMBL/GenBank/DDBJ databases">
        <title>A long-awaited taxogenomic arrangement of the family Halomonadaceae.</title>
        <authorList>
            <person name="De La Haba R."/>
            <person name="Chuvochina M."/>
            <person name="Wittouck S."/>
            <person name="Arahal D.R."/>
            <person name="Sanchez-Porro C."/>
            <person name="Hugenholtz P."/>
            <person name="Ventosa A."/>
        </authorList>
    </citation>
    <scope>NUCLEOTIDE SEQUENCE [LARGE SCALE GENOMIC DNA]</scope>
    <source>
        <strain evidence="2 3">DSM 22428</strain>
    </source>
</reference>
<protein>
    <submittedName>
        <fullName evidence="2">DUF2845 domain-containing protein</fullName>
    </submittedName>
</protein>
<feature type="chain" id="PRO_5047414733" evidence="1">
    <location>
        <begin position="19"/>
        <end position="90"/>
    </location>
</feature>
<dbReference type="Pfam" id="PF11006">
    <property type="entry name" value="DUF2845"/>
    <property type="match status" value="1"/>
</dbReference>
<dbReference type="EMBL" id="JARWAO010000001">
    <property type="protein sequence ID" value="MDR5894794.1"/>
    <property type="molecule type" value="Genomic_DNA"/>
</dbReference>
<evidence type="ECO:0000256" key="1">
    <source>
        <dbReference type="SAM" id="SignalP"/>
    </source>
</evidence>
<keyword evidence="1" id="KW-0732">Signal</keyword>
<name>A0ABU1GRZ4_9GAMM</name>
<organism evidence="2 3">
    <name type="scientific">Larsenimonas suaedae</name>
    <dbReference type="NCBI Taxonomy" id="1851019"/>
    <lineage>
        <taxon>Bacteria</taxon>
        <taxon>Pseudomonadati</taxon>
        <taxon>Pseudomonadota</taxon>
        <taxon>Gammaproteobacteria</taxon>
        <taxon>Oceanospirillales</taxon>
        <taxon>Halomonadaceae</taxon>
        <taxon>Larsenimonas</taxon>
    </lineage>
</organism>
<dbReference type="RefSeq" id="WP_251592918.1">
    <property type="nucleotide sequence ID" value="NZ_JAMLJI010000002.1"/>
</dbReference>
<keyword evidence="3" id="KW-1185">Reference proteome</keyword>
<sequence>MPRYAMIALLLFACDAQAMRCGSDLVTEGDLTVDVARKCGPPASKRVSPAADAPGAVNVERWVYGPEHGARYYLRFINDTLVEIDVDAGP</sequence>
<proteinExistence type="predicted"/>
<comment type="caution">
    <text evidence="2">The sequence shown here is derived from an EMBL/GenBank/DDBJ whole genome shotgun (WGS) entry which is preliminary data.</text>
</comment>
<evidence type="ECO:0000313" key="3">
    <source>
        <dbReference type="Proteomes" id="UP001269375"/>
    </source>
</evidence>
<evidence type="ECO:0000313" key="2">
    <source>
        <dbReference type="EMBL" id="MDR5894794.1"/>
    </source>
</evidence>
<gene>
    <name evidence="2" type="ORF">QC825_01740</name>
</gene>
<accession>A0ABU1GRZ4</accession>
<dbReference type="Proteomes" id="UP001269375">
    <property type="component" value="Unassembled WGS sequence"/>
</dbReference>